<dbReference type="Gene3D" id="3.80.10.10">
    <property type="entry name" value="Ribonuclease Inhibitor"/>
    <property type="match status" value="1"/>
</dbReference>
<keyword evidence="3" id="KW-0732">Signal</keyword>
<evidence type="ECO:0008006" key="6">
    <source>
        <dbReference type="Google" id="ProtNLM"/>
    </source>
</evidence>
<dbReference type="EMBL" id="BAABJH010000001">
    <property type="protein sequence ID" value="GAA4891886.1"/>
    <property type="molecule type" value="Genomic_DNA"/>
</dbReference>
<sequence>MFNKTCFLLVCLALISTKTLCQNTFIPDDNFEQALINLGLDSGPLDDFILTTNISSLANLDVAGMNITDLTGIEDFKALTNLDCSDNQLTALNISLNTNLIELYCSNNQLIDLDVTNQSNLVRLWCFSNQLTNLNITQNTGLISLRCENNNLVALDISTNQNLTVLICEQNQLTSLNVANNTVLNRFQCGNNLLSNLDVSTNTNLSYLSCEQNQLTSLNLATNNRLDVLICFNNAITELDLSQNSNLTDLNCSNNQLCRLNIRNGNNNNILLMNFNLNPDLDCVVVDDPNGNHLTWQPTSFSNYVNSTDTCANAVPVDSLNDFIGVSYTLPILNNGNYFTQSGGIGPSLNVGDVITTSQTIYIYNEENCYSNESNFNIIISNGNYFIPKYFTPNNDGKHDIWQVLDNSNSINNITIYNRHGKLLKFLPANSQGWDGTFNGAYLSSDSYWYEIVLNTGEVLRGKFALMR</sequence>
<evidence type="ECO:0000313" key="4">
    <source>
        <dbReference type="EMBL" id="GAA4891886.1"/>
    </source>
</evidence>
<dbReference type="InterPro" id="IPR052574">
    <property type="entry name" value="CDIRP"/>
</dbReference>
<evidence type="ECO:0000256" key="3">
    <source>
        <dbReference type="SAM" id="SignalP"/>
    </source>
</evidence>
<name>A0ABP9F183_9FLAO</name>
<keyword evidence="1" id="KW-0433">Leucine-rich repeat</keyword>
<dbReference type="InterPro" id="IPR026341">
    <property type="entry name" value="T9SS_type_B"/>
</dbReference>
<dbReference type="RefSeq" id="WP_345273537.1">
    <property type="nucleotide sequence ID" value="NZ_BAABJH010000001.1"/>
</dbReference>
<gene>
    <name evidence="4" type="ORF">GCM10023311_15380</name>
</gene>
<dbReference type="PANTHER" id="PTHR47566:SF1">
    <property type="entry name" value="PROTEIN NUD1"/>
    <property type="match status" value="1"/>
</dbReference>
<dbReference type="Proteomes" id="UP001500433">
    <property type="component" value="Unassembled WGS sequence"/>
</dbReference>
<feature type="chain" id="PRO_5046809293" description="Gliding motility-associated C-terminal domain-containing protein" evidence="3">
    <location>
        <begin position="22"/>
        <end position="468"/>
    </location>
</feature>
<evidence type="ECO:0000256" key="2">
    <source>
        <dbReference type="ARBA" id="ARBA00022737"/>
    </source>
</evidence>
<dbReference type="PANTHER" id="PTHR47566">
    <property type="match status" value="1"/>
</dbReference>
<keyword evidence="5" id="KW-1185">Reference proteome</keyword>
<keyword evidence="2" id="KW-0677">Repeat</keyword>
<feature type="signal peptide" evidence="3">
    <location>
        <begin position="1"/>
        <end position="21"/>
    </location>
</feature>
<reference evidence="5" key="1">
    <citation type="journal article" date="2019" name="Int. J. Syst. Evol. Microbiol.">
        <title>The Global Catalogue of Microorganisms (GCM) 10K type strain sequencing project: providing services to taxonomists for standard genome sequencing and annotation.</title>
        <authorList>
            <consortium name="The Broad Institute Genomics Platform"/>
            <consortium name="The Broad Institute Genome Sequencing Center for Infectious Disease"/>
            <person name="Wu L."/>
            <person name="Ma J."/>
        </authorList>
    </citation>
    <scope>NUCLEOTIDE SEQUENCE [LARGE SCALE GENOMIC DNA]</scope>
    <source>
        <strain evidence="5">JCM 18274</strain>
    </source>
</reference>
<organism evidence="4 5">
    <name type="scientific">Flaviramulus aquimarinus</name>
    <dbReference type="NCBI Taxonomy" id="1170456"/>
    <lineage>
        <taxon>Bacteria</taxon>
        <taxon>Pseudomonadati</taxon>
        <taxon>Bacteroidota</taxon>
        <taxon>Flavobacteriia</taxon>
        <taxon>Flavobacteriales</taxon>
        <taxon>Flavobacteriaceae</taxon>
        <taxon>Flaviramulus</taxon>
    </lineage>
</organism>
<evidence type="ECO:0000256" key="1">
    <source>
        <dbReference type="ARBA" id="ARBA00022614"/>
    </source>
</evidence>
<dbReference type="Pfam" id="PF13585">
    <property type="entry name" value="CHU_C"/>
    <property type="match status" value="1"/>
</dbReference>
<dbReference type="InterPro" id="IPR032675">
    <property type="entry name" value="LRR_dom_sf"/>
</dbReference>
<dbReference type="NCBIfam" id="TIGR04131">
    <property type="entry name" value="Bac_Flav_CTERM"/>
    <property type="match status" value="1"/>
</dbReference>
<accession>A0ABP9F183</accession>
<protein>
    <recommendedName>
        <fullName evidence="6">Gliding motility-associated C-terminal domain-containing protein</fullName>
    </recommendedName>
</protein>
<comment type="caution">
    <text evidence="4">The sequence shown here is derived from an EMBL/GenBank/DDBJ whole genome shotgun (WGS) entry which is preliminary data.</text>
</comment>
<dbReference type="SUPFAM" id="SSF52058">
    <property type="entry name" value="L domain-like"/>
    <property type="match status" value="1"/>
</dbReference>
<evidence type="ECO:0000313" key="5">
    <source>
        <dbReference type="Proteomes" id="UP001500433"/>
    </source>
</evidence>
<proteinExistence type="predicted"/>